<dbReference type="EMBL" id="BAZW01000059">
    <property type="protein sequence ID" value="GAO31728.1"/>
    <property type="molecule type" value="Genomic_DNA"/>
</dbReference>
<organism evidence="1 2">
    <name type="scientific">Geofilum rubicundum JCM 15548</name>
    <dbReference type="NCBI Taxonomy" id="1236989"/>
    <lineage>
        <taxon>Bacteria</taxon>
        <taxon>Pseudomonadati</taxon>
        <taxon>Bacteroidota</taxon>
        <taxon>Bacteroidia</taxon>
        <taxon>Marinilabiliales</taxon>
        <taxon>Marinilabiliaceae</taxon>
        <taxon>Geofilum</taxon>
    </lineage>
</organism>
<sequence>MKKIFILKGKNDTGKTIKINRIAEWIINNHGATNTINFDSNDLKNDINGVLEVSNLTIGINSSGDNLMEVRKIERLKSEIGEYPDILLCACRTKGKGRKYIDNNFNYSKGWLKIYIDVKEHNSASTEKQMIRDERIIAEMQAWLTGLKKIENY</sequence>
<name>A0A0E9M2A1_9BACT</name>
<gene>
    <name evidence="1" type="ORF">JCM15548_14122</name>
</gene>
<reference evidence="1 2" key="1">
    <citation type="journal article" date="2015" name="Microbes Environ.">
        <title>Distribution and evolution of nitrogen fixation genes in the phylum bacteroidetes.</title>
        <authorList>
            <person name="Inoue J."/>
            <person name="Oshima K."/>
            <person name="Suda W."/>
            <person name="Sakamoto M."/>
            <person name="Iino T."/>
            <person name="Noda S."/>
            <person name="Hongoh Y."/>
            <person name="Hattori M."/>
            <person name="Ohkuma M."/>
        </authorList>
    </citation>
    <scope>NUCLEOTIDE SEQUENCE [LARGE SCALE GENOMIC DNA]</scope>
    <source>
        <strain evidence="1">JCM 15548</strain>
    </source>
</reference>
<evidence type="ECO:0000313" key="2">
    <source>
        <dbReference type="Proteomes" id="UP000032900"/>
    </source>
</evidence>
<dbReference type="AlphaFoldDB" id="A0A0E9M2A1"/>
<proteinExistence type="predicted"/>
<dbReference type="OrthoDB" id="5821096at2"/>
<dbReference type="RefSeq" id="WP_062128021.1">
    <property type="nucleotide sequence ID" value="NZ_BAZW01000059.1"/>
</dbReference>
<protein>
    <submittedName>
        <fullName evidence="1">Uncharacterized protein</fullName>
    </submittedName>
</protein>
<keyword evidence="2" id="KW-1185">Reference proteome</keyword>
<dbReference type="Proteomes" id="UP000032900">
    <property type="component" value="Unassembled WGS sequence"/>
</dbReference>
<accession>A0A0E9M2A1</accession>
<comment type="caution">
    <text evidence="1">The sequence shown here is derived from an EMBL/GenBank/DDBJ whole genome shotgun (WGS) entry which is preliminary data.</text>
</comment>
<evidence type="ECO:0000313" key="1">
    <source>
        <dbReference type="EMBL" id="GAO31728.1"/>
    </source>
</evidence>